<reference evidence="1 2" key="1">
    <citation type="submission" date="2020-09" db="EMBL/GenBank/DDBJ databases">
        <title>De no assembly of potato wild relative species, Solanum commersonii.</title>
        <authorList>
            <person name="Cho K."/>
        </authorList>
    </citation>
    <scope>NUCLEOTIDE SEQUENCE [LARGE SCALE GENOMIC DNA]</scope>
    <source>
        <strain evidence="1">LZ3.2</strain>
        <tissue evidence="1">Leaf</tissue>
    </source>
</reference>
<proteinExistence type="predicted"/>
<evidence type="ECO:0000313" key="2">
    <source>
        <dbReference type="Proteomes" id="UP000824120"/>
    </source>
</evidence>
<keyword evidence="2" id="KW-1185">Reference proteome</keyword>
<sequence length="131" mass="15561">MEARLVEENGGSEFNKLSIISLIVADEKFNVIPVPLQYCGSHMKMLDFYNHLYIYVFIEMDLLVLYNNFERKGEYHLGESGWLFSTSDVHKKEVNEFTLTQIFSITDLSMLFKRYFASLRIRWDTRSLWKV</sequence>
<accession>A0A9J6A776</accession>
<dbReference type="Proteomes" id="UP000824120">
    <property type="component" value="Chromosome 2"/>
</dbReference>
<protein>
    <submittedName>
        <fullName evidence="1">Uncharacterized protein</fullName>
    </submittedName>
</protein>
<dbReference type="EMBL" id="JACXVP010000002">
    <property type="protein sequence ID" value="KAG5620232.1"/>
    <property type="molecule type" value="Genomic_DNA"/>
</dbReference>
<evidence type="ECO:0000313" key="1">
    <source>
        <dbReference type="EMBL" id="KAG5620232.1"/>
    </source>
</evidence>
<dbReference type="AlphaFoldDB" id="A0A9J6A776"/>
<name>A0A9J6A776_SOLCO</name>
<comment type="caution">
    <text evidence="1">The sequence shown here is derived from an EMBL/GenBank/DDBJ whole genome shotgun (WGS) entry which is preliminary data.</text>
</comment>
<organism evidence="1 2">
    <name type="scientific">Solanum commersonii</name>
    <name type="common">Commerson's wild potato</name>
    <name type="synonym">Commerson's nightshade</name>
    <dbReference type="NCBI Taxonomy" id="4109"/>
    <lineage>
        <taxon>Eukaryota</taxon>
        <taxon>Viridiplantae</taxon>
        <taxon>Streptophyta</taxon>
        <taxon>Embryophyta</taxon>
        <taxon>Tracheophyta</taxon>
        <taxon>Spermatophyta</taxon>
        <taxon>Magnoliopsida</taxon>
        <taxon>eudicotyledons</taxon>
        <taxon>Gunneridae</taxon>
        <taxon>Pentapetalae</taxon>
        <taxon>asterids</taxon>
        <taxon>lamiids</taxon>
        <taxon>Solanales</taxon>
        <taxon>Solanaceae</taxon>
        <taxon>Solanoideae</taxon>
        <taxon>Solaneae</taxon>
        <taxon>Solanum</taxon>
    </lineage>
</organism>
<gene>
    <name evidence="1" type="ORF">H5410_005450</name>
</gene>